<name>A0A0S4QXY8_9ACTN</name>
<organism evidence="1 2">
    <name type="scientific">Parafrankia irregularis</name>
    <dbReference type="NCBI Taxonomy" id="795642"/>
    <lineage>
        <taxon>Bacteria</taxon>
        <taxon>Bacillati</taxon>
        <taxon>Actinomycetota</taxon>
        <taxon>Actinomycetes</taxon>
        <taxon>Frankiales</taxon>
        <taxon>Frankiaceae</taxon>
        <taxon>Parafrankia</taxon>
    </lineage>
</organism>
<accession>A0A0S4QXY8</accession>
<sequence>MDIDWPEDFGRWLDHLEEEVRAGDENSRLLLAYAARALDQLRNLTDPPTRDSEMATLRWVRQSRRYRSGGSRTPTTHG</sequence>
<dbReference type="RefSeq" id="WP_207550467.1">
    <property type="nucleotide sequence ID" value="NZ_FAOZ01000033.1"/>
</dbReference>
<dbReference type="EMBL" id="FAOZ01000033">
    <property type="protein sequence ID" value="CUU59966.1"/>
    <property type="molecule type" value="Genomic_DNA"/>
</dbReference>
<evidence type="ECO:0000313" key="1">
    <source>
        <dbReference type="EMBL" id="CUU59966.1"/>
    </source>
</evidence>
<gene>
    <name evidence="1" type="ORF">Ga0074812_13390</name>
</gene>
<dbReference type="Proteomes" id="UP000198802">
    <property type="component" value="Unassembled WGS sequence"/>
</dbReference>
<reference evidence="2" key="1">
    <citation type="submission" date="2015-11" db="EMBL/GenBank/DDBJ databases">
        <authorList>
            <person name="Varghese N."/>
        </authorList>
    </citation>
    <scope>NUCLEOTIDE SEQUENCE [LARGE SCALE GENOMIC DNA]</scope>
    <source>
        <strain evidence="2">DSM 45899</strain>
    </source>
</reference>
<keyword evidence="2" id="KW-1185">Reference proteome</keyword>
<proteinExistence type="predicted"/>
<evidence type="ECO:0000313" key="2">
    <source>
        <dbReference type="Proteomes" id="UP000198802"/>
    </source>
</evidence>
<protein>
    <submittedName>
        <fullName evidence="1">Uncharacterized protein</fullName>
    </submittedName>
</protein>
<dbReference type="AlphaFoldDB" id="A0A0S4QXY8"/>